<gene>
    <name evidence="2" type="ORF">Tco_0726196</name>
</gene>
<feature type="region of interest" description="Disordered" evidence="1">
    <location>
        <begin position="690"/>
        <end position="709"/>
    </location>
</feature>
<evidence type="ECO:0000313" key="3">
    <source>
        <dbReference type="Proteomes" id="UP001151760"/>
    </source>
</evidence>
<feature type="compositionally biased region" description="Acidic residues" evidence="1">
    <location>
        <begin position="281"/>
        <end position="291"/>
    </location>
</feature>
<feature type="compositionally biased region" description="Basic and acidic residues" evidence="1">
    <location>
        <begin position="381"/>
        <end position="400"/>
    </location>
</feature>
<evidence type="ECO:0000313" key="2">
    <source>
        <dbReference type="EMBL" id="GJS76315.1"/>
    </source>
</evidence>
<sequence length="709" mass="79524">MSSITAQQAKLDLELVPKEKRLEIGKCNGRLNLGKTQREPTFQVVLDALALTPCYSEFLTTVDVPEVYMHQFWDSIQKRDTSYRFRMDKKKKFYLNLETFKDIFQICPRVHGQDFDELPTDEVIVSFFNELGHTREIKSINDVVVDQMHQPWRTFATIINRSLSGKTSGLDKLRVTPPKKARKSNNAPTAGVVNRDTPVISLSKKKEKMTVEKRKGIKLLSKVALTEEAQYKEVRKKSLRDFYKTHPSGSGIVTKIAPSAAKIKPSVTNKGTGAKPGVLDVTEEESTDSEAESWGRDKDDSNNDHESSSEGSDQESESGDDNTQSDKEKGLDSEHGTDENETGSESDQEENKEEVKDDEEEKEDESVKTSSNYTCTDDKDETNVESKVENKGKGDEDKGMDYTTNQLDDDVDQGNENLEIILNQVIEDAHVTFSTVAKKTEVPVTSSSHLSDLASKFLNLSNILHTDAEIVSPMDVNVHHEVPSNKTLTLLTIPISVIIEYSHVYTTVIPQSLPSFTPLPPQSTPTPPPTTEATNPLSALPNFPSVFQFNNRVSALEKEVVELKNNDLLNTQVTALVDEHLHSRIGATQDEFMSYLLASITTRITKHVKIQLPQILPKEVCNFSPLVINDIEDILLLVVQNRLTNLSGDDVSDFYIALRMFTKSMVIQTRVEGLQLGVKSYQKKINVTKPKTTRPGIRKRDPYTAYQDP</sequence>
<dbReference type="EMBL" id="BQNB010010367">
    <property type="protein sequence ID" value="GJS76315.1"/>
    <property type="molecule type" value="Genomic_DNA"/>
</dbReference>
<feature type="compositionally biased region" description="Basic and acidic residues" evidence="1">
    <location>
        <begin position="293"/>
        <end position="308"/>
    </location>
</feature>
<reference evidence="2" key="2">
    <citation type="submission" date="2022-01" db="EMBL/GenBank/DDBJ databases">
        <authorList>
            <person name="Yamashiro T."/>
            <person name="Shiraishi A."/>
            <person name="Satake H."/>
            <person name="Nakayama K."/>
        </authorList>
    </citation>
    <scope>NUCLEOTIDE SEQUENCE</scope>
</reference>
<feature type="compositionally biased region" description="Acidic residues" evidence="1">
    <location>
        <begin position="339"/>
        <end position="364"/>
    </location>
</feature>
<feature type="compositionally biased region" description="Basic and acidic residues" evidence="1">
    <location>
        <begin position="324"/>
        <end position="338"/>
    </location>
</feature>
<reference evidence="2" key="1">
    <citation type="journal article" date="2022" name="Int. J. Mol. Sci.">
        <title>Draft Genome of Tanacetum Coccineum: Genomic Comparison of Closely Related Tanacetum-Family Plants.</title>
        <authorList>
            <person name="Yamashiro T."/>
            <person name="Shiraishi A."/>
            <person name="Nakayama K."/>
            <person name="Satake H."/>
        </authorList>
    </citation>
    <scope>NUCLEOTIDE SEQUENCE</scope>
</reference>
<feature type="region of interest" description="Disordered" evidence="1">
    <location>
        <begin position="169"/>
        <end position="193"/>
    </location>
</feature>
<dbReference type="Proteomes" id="UP001151760">
    <property type="component" value="Unassembled WGS sequence"/>
</dbReference>
<name>A0ABQ4YH80_9ASTR</name>
<evidence type="ECO:0000256" key="1">
    <source>
        <dbReference type="SAM" id="MobiDB-lite"/>
    </source>
</evidence>
<proteinExistence type="predicted"/>
<keyword evidence="3" id="KW-1185">Reference proteome</keyword>
<protein>
    <submittedName>
        <fullName evidence="2">Uncharacterized protein</fullName>
    </submittedName>
</protein>
<accession>A0ABQ4YH80</accession>
<organism evidence="2 3">
    <name type="scientific">Tanacetum coccineum</name>
    <dbReference type="NCBI Taxonomy" id="301880"/>
    <lineage>
        <taxon>Eukaryota</taxon>
        <taxon>Viridiplantae</taxon>
        <taxon>Streptophyta</taxon>
        <taxon>Embryophyta</taxon>
        <taxon>Tracheophyta</taxon>
        <taxon>Spermatophyta</taxon>
        <taxon>Magnoliopsida</taxon>
        <taxon>eudicotyledons</taxon>
        <taxon>Gunneridae</taxon>
        <taxon>Pentapetalae</taxon>
        <taxon>asterids</taxon>
        <taxon>campanulids</taxon>
        <taxon>Asterales</taxon>
        <taxon>Asteraceae</taxon>
        <taxon>Asteroideae</taxon>
        <taxon>Anthemideae</taxon>
        <taxon>Anthemidinae</taxon>
        <taxon>Tanacetum</taxon>
    </lineage>
</organism>
<feature type="region of interest" description="Disordered" evidence="1">
    <location>
        <begin position="265"/>
        <end position="402"/>
    </location>
</feature>
<comment type="caution">
    <text evidence="2">The sequence shown here is derived from an EMBL/GenBank/DDBJ whole genome shotgun (WGS) entry which is preliminary data.</text>
</comment>